<dbReference type="GeneID" id="8297277"/>
<feature type="coiled-coil region" evidence="12">
    <location>
        <begin position="335"/>
        <end position="362"/>
    </location>
</feature>
<dbReference type="InterPro" id="IPR004152">
    <property type="entry name" value="GAT_dom"/>
</dbReference>
<dbReference type="GO" id="GO:0043328">
    <property type="term" value="P:protein transport to vacuole involved in ubiquitin-dependent protein catabolic process via the multivesicular body sorting pathway"/>
    <property type="evidence" value="ECO:0007669"/>
    <property type="project" value="TreeGrafter"/>
</dbReference>
<dbReference type="InterPro" id="IPR050670">
    <property type="entry name" value="STAM"/>
</dbReference>
<accession>C5M4H7</accession>
<keyword evidence="7" id="KW-0813">Transport</keyword>
<evidence type="ECO:0000256" key="4">
    <source>
        <dbReference type="ARBA" id="ARBA00017923"/>
    </source>
</evidence>
<evidence type="ECO:0000313" key="17">
    <source>
        <dbReference type="Proteomes" id="UP000002037"/>
    </source>
</evidence>
<dbReference type="Pfam" id="PF00018">
    <property type="entry name" value="SH3_1"/>
    <property type="match status" value="1"/>
</dbReference>
<dbReference type="FunFam" id="2.30.30.40:FF:000072">
    <property type="entry name" value="Unconventional Myosin IB"/>
    <property type="match status" value="1"/>
</dbReference>
<feature type="compositionally biased region" description="Basic and acidic residues" evidence="13">
    <location>
        <begin position="141"/>
        <end position="163"/>
    </location>
</feature>
<keyword evidence="17" id="KW-1185">Reference proteome</keyword>
<sequence>MPSLESLINKATDPTLTSDNWQYIFDVCDKISNDPETATKEAIATLKTKLASKDANVVLRTLALLTAVAENCGSRVKQEIATKSFLQDCLIKRLSDKKLHPAVKTKICEVLSQLYNTFKVDPSLKPMTDAYNKAKHDYPQYFNKKVEGPSKPAKKERTKQDKDREEEELQRALKLSLHEYEQQSKIEKKEYLNNKPLPEPKPEPESPPVETVATVSKVRALYDLISYEPDELSFRKGDVITVIESVYRDWWRGSLTNGKVGIFPLNYVTPIVNKSPAEIAKELELENRLINGEKKKIEKLLAILSSQNIDNINEDEVTSLYNEIIPLRIQLGAAIDKYSVRKEELLGLNQQLNNEVKLYNELLDKSISSRAQQNTGGLMYQQTAPYPMQQQQHQGPSQTQQSQIPQQHTQSQQLPPQYTQSQPLHQQQQQYSGYAGANNMPPPATTFNQYVPPQLQELQPQETSAGFGNAVYNRPQPTSQQ</sequence>
<feature type="compositionally biased region" description="Low complexity" evidence="13">
    <location>
        <begin position="452"/>
        <end position="462"/>
    </location>
</feature>
<dbReference type="Proteomes" id="UP000002037">
    <property type="component" value="Unassembled WGS sequence"/>
</dbReference>
<evidence type="ECO:0000256" key="8">
    <source>
        <dbReference type="ARBA" id="ARBA00022753"/>
    </source>
</evidence>
<evidence type="ECO:0000256" key="11">
    <source>
        <dbReference type="PROSITE-ProRule" id="PRU00192"/>
    </source>
</evidence>
<comment type="similarity">
    <text evidence="3">Belongs to the STAM family.</text>
</comment>
<keyword evidence="10" id="KW-0472">Membrane</keyword>
<keyword evidence="12" id="KW-0175">Coiled coil</keyword>
<dbReference type="PANTHER" id="PTHR45929:SF3">
    <property type="entry name" value="JAK PATHWAY SIGNAL TRANSDUCTION ADAPTOR MOLECULE"/>
    <property type="match status" value="1"/>
</dbReference>
<evidence type="ECO:0000259" key="14">
    <source>
        <dbReference type="PROSITE" id="PS50002"/>
    </source>
</evidence>
<dbReference type="GO" id="GO:0035091">
    <property type="term" value="F:phosphatidylinositol binding"/>
    <property type="evidence" value="ECO:0007669"/>
    <property type="project" value="InterPro"/>
</dbReference>
<dbReference type="VEuPathDB" id="FungiDB:CTRG_00967"/>
<evidence type="ECO:0000256" key="13">
    <source>
        <dbReference type="SAM" id="MobiDB-lite"/>
    </source>
</evidence>
<keyword evidence="8" id="KW-0967">Endosome</keyword>
<dbReference type="EMBL" id="GG692395">
    <property type="protein sequence ID" value="EER36227.1"/>
    <property type="molecule type" value="Genomic_DNA"/>
</dbReference>
<proteinExistence type="inferred from homology"/>
<dbReference type="HOGENOM" id="CLU_010104_2_0_1"/>
<dbReference type="STRING" id="294747.C5M4H7"/>
<dbReference type="eggNOG" id="KOG2199">
    <property type="taxonomic scope" value="Eukaryota"/>
</dbReference>
<dbReference type="SMART" id="SM00288">
    <property type="entry name" value="VHS"/>
    <property type="match status" value="1"/>
</dbReference>
<dbReference type="GO" id="GO:0006623">
    <property type="term" value="P:protein targeting to vacuole"/>
    <property type="evidence" value="ECO:0007669"/>
    <property type="project" value="EnsemblFungi"/>
</dbReference>
<dbReference type="GO" id="GO:0046982">
    <property type="term" value="F:protein heterodimerization activity"/>
    <property type="evidence" value="ECO:0007669"/>
    <property type="project" value="EnsemblFungi"/>
</dbReference>
<dbReference type="PROSITE" id="PS50179">
    <property type="entry name" value="VHS"/>
    <property type="match status" value="1"/>
</dbReference>
<evidence type="ECO:0000256" key="9">
    <source>
        <dbReference type="ARBA" id="ARBA00022927"/>
    </source>
</evidence>
<dbReference type="InterPro" id="IPR001452">
    <property type="entry name" value="SH3_domain"/>
</dbReference>
<name>C5M4H7_CANTT</name>
<feature type="region of interest" description="Disordered" evidence="13">
    <location>
        <begin position="141"/>
        <end position="168"/>
    </location>
</feature>
<dbReference type="RefSeq" id="XP_002546185.1">
    <property type="nucleotide sequence ID" value="XM_002546139.1"/>
</dbReference>
<dbReference type="InterPro" id="IPR008942">
    <property type="entry name" value="ENTH_VHS"/>
</dbReference>
<keyword evidence="9" id="KW-0653">Protein transport</keyword>
<feature type="domain" description="VHS" evidence="15">
    <location>
        <begin position="11"/>
        <end position="142"/>
    </location>
</feature>
<organism evidence="16 17">
    <name type="scientific">Candida tropicalis (strain ATCC MYA-3404 / T1)</name>
    <name type="common">Yeast</name>
    <dbReference type="NCBI Taxonomy" id="294747"/>
    <lineage>
        <taxon>Eukaryota</taxon>
        <taxon>Fungi</taxon>
        <taxon>Dikarya</taxon>
        <taxon>Ascomycota</taxon>
        <taxon>Saccharomycotina</taxon>
        <taxon>Pichiomycetes</taxon>
        <taxon>Debaryomycetaceae</taxon>
        <taxon>Candida/Lodderomyces clade</taxon>
        <taxon>Candida</taxon>
    </lineage>
</organism>
<feature type="compositionally biased region" description="Low complexity" evidence="13">
    <location>
        <begin position="387"/>
        <end position="430"/>
    </location>
</feature>
<dbReference type="SUPFAM" id="SSF48464">
    <property type="entry name" value="ENTH/VHS domain"/>
    <property type="match status" value="1"/>
</dbReference>
<evidence type="ECO:0000256" key="3">
    <source>
        <dbReference type="ARBA" id="ARBA00009666"/>
    </source>
</evidence>
<gene>
    <name evidence="16" type="ORF">CTRG_00967</name>
</gene>
<feature type="region of interest" description="Disordered" evidence="13">
    <location>
        <begin position="188"/>
        <end position="210"/>
    </location>
</feature>
<dbReference type="GO" id="GO:0016237">
    <property type="term" value="P:microautophagy"/>
    <property type="evidence" value="ECO:0007669"/>
    <property type="project" value="EnsemblFungi"/>
</dbReference>
<dbReference type="PROSITE" id="PS50330">
    <property type="entry name" value="UIM"/>
    <property type="match status" value="1"/>
</dbReference>
<comment type="subcellular location">
    <subcellularLocation>
        <location evidence="2">Endosome membrane</location>
        <topology evidence="2">Peripheral membrane protein</topology>
        <orientation evidence="2">Cytoplasmic side</orientation>
    </subcellularLocation>
</comment>
<dbReference type="Gene3D" id="1.20.5.1940">
    <property type="match status" value="1"/>
</dbReference>
<dbReference type="GO" id="GO:0019904">
    <property type="term" value="F:protein domain specific binding"/>
    <property type="evidence" value="ECO:0007669"/>
    <property type="project" value="EnsemblFungi"/>
</dbReference>
<dbReference type="CDD" id="cd11805">
    <property type="entry name" value="SH3_GRB2_like_C"/>
    <property type="match status" value="1"/>
</dbReference>
<dbReference type="GO" id="GO:0005774">
    <property type="term" value="C:vacuolar membrane"/>
    <property type="evidence" value="ECO:0007669"/>
    <property type="project" value="EnsemblFungi"/>
</dbReference>
<dbReference type="Gene3D" id="1.25.40.90">
    <property type="match status" value="1"/>
</dbReference>
<dbReference type="InterPro" id="IPR003903">
    <property type="entry name" value="UIM_dom"/>
</dbReference>
<dbReference type="PRINTS" id="PR00452">
    <property type="entry name" value="SH3DOMAIN"/>
</dbReference>
<dbReference type="GO" id="GO:1903319">
    <property type="term" value="P:positive regulation of protein maturation"/>
    <property type="evidence" value="ECO:0007669"/>
    <property type="project" value="EnsemblFungi"/>
</dbReference>
<dbReference type="GO" id="GO:1904669">
    <property type="term" value="P:ATP export"/>
    <property type="evidence" value="ECO:0007669"/>
    <property type="project" value="EnsemblFungi"/>
</dbReference>
<feature type="region of interest" description="Disordered" evidence="13">
    <location>
        <begin position="387"/>
        <end position="481"/>
    </location>
</feature>
<dbReference type="GO" id="GO:0009306">
    <property type="term" value="P:protein secretion"/>
    <property type="evidence" value="ECO:0007669"/>
    <property type="project" value="EnsemblFungi"/>
</dbReference>
<evidence type="ECO:0000256" key="10">
    <source>
        <dbReference type="ARBA" id="ARBA00023136"/>
    </source>
</evidence>
<evidence type="ECO:0000256" key="6">
    <source>
        <dbReference type="ARBA" id="ARBA00022443"/>
    </source>
</evidence>
<feature type="compositionally biased region" description="Basic and acidic residues" evidence="13">
    <location>
        <begin position="188"/>
        <end position="204"/>
    </location>
</feature>
<dbReference type="Pfam" id="PF00790">
    <property type="entry name" value="VHS"/>
    <property type="match status" value="1"/>
</dbReference>
<dbReference type="GO" id="GO:0010008">
    <property type="term" value="C:endosome membrane"/>
    <property type="evidence" value="ECO:0007669"/>
    <property type="project" value="UniProtKB-SubCell"/>
</dbReference>
<dbReference type="Pfam" id="PF03127">
    <property type="entry name" value="GAT"/>
    <property type="match status" value="1"/>
</dbReference>
<dbReference type="OrthoDB" id="10255964at2759"/>
<dbReference type="GO" id="GO:0033565">
    <property type="term" value="C:ESCRT-0 complex"/>
    <property type="evidence" value="ECO:0007669"/>
    <property type="project" value="EnsemblFungi"/>
</dbReference>
<dbReference type="PROSITE" id="PS50002">
    <property type="entry name" value="SH3"/>
    <property type="match status" value="1"/>
</dbReference>
<dbReference type="InterPro" id="IPR002014">
    <property type="entry name" value="VHS_dom"/>
</dbReference>
<keyword evidence="6 11" id="KW-0728">SH3 domain</keyword>
<dbReference type="GO" id="GO:0030447">
    <property type="term" value="P:filamentous growth"/>
    <property type="evidence" value="ECO:0007669"/>
    <property type="project" value="UniProtKB-ARBA"/>
</dbReference>
<comment type="function">
    <text evidence="1">Component of the ESCRT-0 complex which is the sorting receptor for ubiquitinated cargo proteins at the multivesicular body (MVB).</text>
</comment>
<evidence type="ECO:0000256" key="5">
    <source>
        <dbReference type="ARBA" id="ARBA00018978"/>
    </source>
</evidence>
<dbReference type="AlphaFoldDB" id="C5M4H7"/>
<feature type="domain" description="SH3" evidence="14">
    <location>
        <begin position="213"/>
        <end position="273"/>
    </location>
</feature>
<evidence type="ECO:0000256" key="12">
    <source>
        <dbReference type="SAM" id="Coils"/>
    </source>
</evidence>
<dbReference type="InterPro" id="IPR036028">
    <property type="entry name" value="SH3-like_dom_sf"/>
</dbReference>
<evidence type="ECO:0000256" key="1">
    <source>
        <dbReference type="ARBA" id="ARBA00002654"/>
    </source>
</evidence>
<reference evidence="16 17" key="1">
    <citation type="journal article" date="2009" name="Nature">
        <title>Evolution of pathogenicity and sexual reproduction in eight Candida genomes.</title>
        <authorList>
            <person name="Butler G."/>
            <person name="Rasmussen M.D."/>
            <person name="Lin M.F."/>
            <person name="Santos M.A."/>
            <person name="Sakthikumar S."/>
            <person name="Munro C.A."/>
            <person name="Rheinbay E."/>
            <person name="Grabherr M."/>
            <person name="Forche A."/>
            <person name="Reedy J.L."/>
            <person name="Agrafioti I."/>
            <person name="Arnaud M.B."/>
            <person name="Bates S."/>
            <person name="Brown A.J."/>
            <person name="Brunke S."/>
            <person name="Costanzo M.C."/>
            <person name="Fitzpatrick D.A."/>
            <person name="de Groot P.W."/>
            <person name="Harris D."/>
            <person name="Hoyer L.L."/>
            <person name="Hube B."/>
            <person name="Klis F.M."/>
            <person name="Kodira C."/>
            <person name="Lennard N."/>
            <person name="Logue M.E."/>
            <person name="Martin R."/>
            <person name="Neiman A.M."/>
            <person name="Nikolaou E."/>
            <person name="Quail M.A."/>
            <person name="Quinn J."/>
            <person name="Santos M.C."/>
            <person name="Schmitzberger F.F."/>
            <person name="Sherlock G."/>
            <person name="Shah P."/>
            <person name="Silverstein K.A."/>
            <person name="Skrzypek M.S."/>
            <person name="Soll D."/>
            <person name="Staggs R."/>
            <person name="Stansfield I."/>
            <person name="Stumpf M.P."/>
            <person name="Sudbery P.E."/>
            <person name="Srikantha T."/>
            <person name="Zeng Q."/>
            <person name="Berman J."/>
            <person name="Berriman M."/>
            <person name="Heitman J."/>
            <person name="Gow N.A."/>
            <person name="Lorenz M.C."/>
            <person name="Birren B.W."/>
            <person name="Kellis M."/>
            <person name="Cuomo C.A."/>
        </authorList>
    </citation>
    <scope>NUCLEOTIDE SEQUENCE [LARGE SCALE GENOMIC DNA]</scope>
    <source>
        <strain evidence="17">ATCC MYA-3404 / T1</strain>
    </source>
</reference>
<dbReference type="PANTHER" id="PTHR45929">
    <property type="entry name" value="JAK PATHWAY SIGNAL TRANSDUCTION ADAPTOR MOLECULE"/>
    <property type="match status" value="1"/>
</dbReference>
<dbReference type="GO" id="GO:0043130">
    <property type="term" value="F:ubiquitin binding"/>
    <property type="evidence" value="ECO:0007669"/>
    <property type="project" value="EnsemblFungi"/>
</dbReference>
<evidence type="ECO:0000259" key="15">
    <source>
        <dbReference type="PROSITE" id="PS50179"/>
    </source>
</evidence>
<protein>
    <recommendedName>
        <fullName evidence="4">Class E vacuolar protein-sorting machinery protein HSE1</fullName>
    </recommendedName>
    <alternativeName>
        <fullName evidence="5">Class E vacuolar protein-sorting machinery protein hse1</fullName>
    </alternativeName>
</protein>
<evidence type="ECO:0000256" key="7">
    <source>
        <dbReference type="ARBA" id="ARBA00022448"/>
    </source>
</evidence>
<dbReference type="SUPFAM" id="SSF50044">
    <property type="entry name" value="SH3-domain"/>
    <property type="match status" value="1"/>
</dbReference>
<evidence type="ECO:0000256" key="2">
    <source>
        <dbReference type="ARBA" id="ARBA00004125"/>
    </source>
</evidence>
<dbReference type="CDD" id="cd16978">
    <property type="entry name" value="VHS_HSE1"/>
    <property type="match status" value="1"/>
</dbReference>
<evidence type="ECO:0000313" key="16">
    <source>
        <dbReference type="EMBL" id="EER36227.1"/>
    </source>
</evidence>
<dbReference type="Gene3D" id="2.30.30.40">
    <property type="entry name" value="SH3 Domains"/>
    <property type="match status" value="1"/>
</dbReference>
<dbReference type="KEGG" id="ctp:CTRG_00967"/>
<dbReference type="SMART" id="SM00326">
    <property type="entry name" value="SH3"/>
    <property type="match status" value="1"/>
</dbReference>